<reference evidence="1 2" key="1">
    <citation type="submission" date="2019-08" db="EMBL/GenBank/DDBJ databases">
        <title>In-depth cultivation of the pig gut microbiome towards novel bacterial diversity and tailored functional studies.</title>
        <authorList>
            <person name="Wylensek D."/>
            <person name="Hitch T.C.A."/>
            <person name="Clavel T."/>
        </authorList>
    </citation>
    <scope>NUCLEOTIDE SEQUENCE [LARGE SCALE GENOMIC DNA]</scope>
    <source>
        <strain evidence="1 2">MUC/MUC-530-WT-4D</strain>
    </source>
</reference>
<comment type="caution">
    <text evidence="1">The sequence shown here is derived from an EMBL/GenBank/DDBJ whole genome shotgun (WGS) entry which is preliminary data.</text>
</comment>
<keyword evidence="2" id="KW-1185">Reference proteome</keyword>
<evidence type="ECO:0000313" key="2">
    <source>
        <dbReference type="Proteomes" id="UP000474024"/>
    </source>
</evidence>
<name>A0A6L5YUE2_9FIRM</name>
<sequence>MRDWPLYSSGFFIYRKYNVALKCDSCVSRSDRSSPYQGLDLLLIRENGRNIRTAAFLIDNGEKQRENSCERG</sequence>
<organism evidence="1 2">
    <name type="scientific">Roseburia porci</name>
    <dbReference type="NCBI Taxonomy" id="2605790"/>
    <lineage>
        <taxon>Bacteria</taxon>
        <taxon>Bacillati</taxon>
        <taxon>Bacillota</taxon>
        <taxon>Clostridia</taxon>
        <taxon>Lachnospirales</taxon>
        <taxon>Lachnospiraceae</taxon>
        <taxon>Roseburia</taxon>
    </lineage>
</organism>
<gene>
    <name evidence="1" type="ORF">FYJ75_13550</name>
</gene>
<dbReference type="AlphaFoldDB" id="A0A6L5YUE2"/>
<evidence type="ECO:0000313" key="1">
    <source>
        <dbReference type="EMBL" id="MST75998.1"/>
    </source>
</evidence>
<dbReference type="EMBL" id="VUNI01000034">
    <property type="protein sequence ID" value="MST75998.1"/>
    <property type="molecule type" value="Genomic_DNA"/>
</dbReference>
<accession>A0A6L5YUE2</accession>
<dbReference type="Proteomes" id="UP000474024">
    <property type="component" value="Unassembled WGS sequence"/>
</dbReference>
<proteinExistence type="predicted"/>
<protein>
    <submittedName>
        <fullName evidence="1">Uncharacterized protein</fullName>
    </submittedName>
</protein>